<feature type="domain" description="AB hydrolase-1" evidence="2">
    <location>
        <begin position="12"/>
        <end position="241"/>
    </location>
</feature>
<evidence type="ECO:0000313" key="3">
    <source>
        <dbReference type="EMBL" id="ROS04770.1"/>
    </source>
</evidence>
<dbReference type="InterPro" id="IPR000073">
    <property type="entry name" value="AB_hydrolase_1"/>
</dbReference>
<dbReference type="InterPro" id="IPR000639">
    <property type="entry name" value="Epox_hydrolase-like"/>
</dbReference>
<dbReference type="EMBL" id="RKHR01000003">
    <property type="protein sequence ID" value="ROS04770.1"/>
    <property type="molecule type" value="Genomic_DNA"/>
</dbReference>
<dbReference type="PRINTS" id="PR00412">
    <property type="entry name" value="EPOXHYDRLASE"/>
</dbReference>
<reference evidence="3 4" key="1">
    <citation type="submission" date="2018-11" db="EMBL/GenBank/DDBJ databases">
        <title>Genomic Encyclopedia of Type Strains, Phase IV (KMG-IV): sequencing the most valuable type-strain genomes for metagenomic binning, comparative biology and taxonomic classification.</title>
        <authorList>
            <person name="Goeker M."/>
        </authorList>
    </citation>
    <scope>NUCLEOTIDE SEQUENCE [LARGE SCALE GENOMIC DNA]</scope>
    <source>
        <strain evidence="3 4">DSM 100316</strain>
    </source>
</reference>
<sequence length="253" mass="28192">MLYYRELGQGAPVVLIHGLFGMGDNLLALAKSLAEQYRVILPDLAYHGRSPREGGVSHSEQAASVFATLDQLGIDSFRLLGHSLGGKVAMQMALLAPTRIESLIVVDIAPVHYLEHRHRNVFAALKAVPLDQISRRSDADRLMAVYVEDAGVRQFLLKNLYKDEEGGYNWRADIQALEQGYELIARGPDIEGSFQGPTLFIKGENSNYITRDAETMIRAYFPSFSFKMIAGVGHWLHAEKPALFNAMVARFWA</sequence>
<evidence type="ECO:0000259" key="2">
    <source>
        <dbReference type="Pfam" id="PF00561"/>
    </source>
</evidence>
<accession>A0A3N2DY25</accession>
<dbReference type="PANTHER" id="PTHR46118">
    <property type="entry name" value="PROTEIN ABHD11"/>
    <property type="match status" value="1"/>
</dbReference>
<dbReference type="PANTHER" id="PTHR46118:SF4">
    <property type="entry name" value="PROTEIN ABHD11"/>
    <property type="match status" value="1"/>
</dbReference>
<dbReference type="Gene3D" id="3.40.50.1820">
    <property type="entry name" value="alpha/beta hydrolase"/>
    <property type="match status" value="1"/>
</dbReference>
<dbReference type="InterPro" id="IPR029058">
    <property type="entry name" value="AB_hydrolase_fold"/>
</dbReference>
<proteinExistence type="predicted"/>
<dbReference type="SUPFAM" id="SSF53474">
    <property type="entry name" value="alpha/beta-Hydrolases"/>
    <property type="match status" value="1"/>
</dbReference>
<dbReference type="GO" id="GO:0016787">
    <property type="term" value="F:hydrolase activity"/>
    <property type="evidence" value="ECO:0007669"/>
    <property type="project" value="UniProtKB-KW"/>
</dbReference>
<dbReference type="RefSeq" id="WP_211333522.1">
    <property type="nucleotide sequence ID" value="NZ_RKHR01000003.1"/>
</dbReference>
<name>A0A3N2DY25_9GAMM</name>
<protein>
    <submittedName>
        <fullName evidence="3">Esterase</fullName>
    </submittedName>
</protein>
<organism evidence="3 4">
    <name type="scientific">Sinobacterium caligoides</name>
    <dbReference type="NCBI Taxonomy" id="933926"/>
    <lineage>
        <taxon>Bacteria</taxon>
        <taxon>Pseudomonadati</taxon>
        <taxon>Pseudomonadota</taxon>
        <taxon>Gammaproteobacteria</taxon>
        <taxon>Cellvibrionales</taxon>
        <taxon>Spongiibacteraceae</taxon>
        <taxon>Sinobacterium</taxon>
    </lineage>
</organism>
<gene>
    <name evidence="3" type="ORF">EDC56_0283</name>
</gene>
<keyword evidence="4" id="KW-1185">Reference proteome</keyword>
<dbReference type="Pfam" id="PF00561">
    <property type="entry name" value="Abhydrolase_1"/>
    <property type="match status" value="1"/>
</dbReference>
<dbReference type="Proteomes" id="UP000275394">
    <property type="component" value="Unassembled WGS sequence"/>
</dbReference>
<evidence type="ECO:0000256" key="1">
    <source>
        <dbReference type="ARBA" id="ARBA00022801"/>
    </source>
</evidence>
<keyword evidence="1" id="KW-0378">Hydrolase</keyword>
<dbReference type="PRINTS" id="PR00111">
    <property type="entry name" value="ABHYDROLASE"/>
</dbReference>
<dbReference type="AlphaFoldDB" id="A0A3N2DY25"/>
<evidence type="ECO:0000313" key="4">
    <source>
        <dbReference type="Proteomes" id="UP000275394"/>
    </source>
</evidence>
<comment type="caution">
    <text evidence="3">The sequence shown here is derived from an EMBL/GenBank/DDBJ whole genome shotgun (WGS) entry which is preliminary data.</text>
</comment>